<evidence type="ECO:0008006" key="4">
    <source>
        <dbReference type="Google" id="ProtNLM"/>
    </source>
</evidence>
<feature type="region of interest" description="Disordered" evidence="1">
    <location>
        <begin position="340"/>
        <end position="376"/>
    </location>
</feature>
<protein>
    <recommendedName>
        <fullName evidence="4">J domain-containing protein</fullName>
    </recommendedName>
</protein>
<organism evidence="2 3">
    <name type="scientific">Myxococcus llanfairpwllgwyngyllgogerychwyrndrobwllllantysiliogogogochensis</name>
    <dbReference type="NCBI Taxonomy" id="2590453"/>
    <lineage>
        <taxon>Bacteria</taxon>
        <taxon>Pseudomonadati</taxon>
        <taxon>Myxococcota</taxon>
        <taxon>Myxococcia</taxon>
        <taxon>Myxococcales</taxon>
        <taxon>Cystobacterineae</taxon>
        <taxon>Myxococcaceae</taxon>
        <taxon>Myxococcus</taxon>
    </lineage>
</organism>
<gene>
    <name evidence="2" type="ORF">FJV41_31505</name>
</gene>
<dbReference type="AlphaFoldDB" id="A0A540WSL7"/>
<evidence type="ECO:0000313" key="3">
    <source>
        <dbReference type="Proteomes" id="UP000315369"/>
    </source>
</evidence>
<accession>A0A540WSL7</accession>
<keyword evidence="3" id="KW-1185">Reference proteome</keyword>
<feature type="region of interest" description="Disordered" evidence="1">
    <location>
        <begin position="56"/>
        <end position="84"/>
    </location>
</feature>
<proteinExistence type="predicted"/>
<evidence type="ECO:0000256" key="1">
    <source>
        <dbReference type="SAM" id="MobiDB-lite"/>
    </source>
</evidence>
<name>A0A540WSL7_9BACT</name>
<dbReference type="RefSeq" id="WP_141646297.1">
    <property type="nucleotide sequence ID" value="NZ_VIFM01000162.1"/>
</dbReference>
<dbReference type="OrthoDB" id="9816462at2"/>
<reference evidence="2 3" key="1">
    <citation type="submission" date="2019-06" db="EMBL/GenBank/DDBJ databases">
        <authorList>
            <person name="Livingstone P."/>
            <person name="Whitworth D."/>
        </authorList>
    </citation>
    <scope>NUCLEOTIDE SEQUENCE [LARGE SCALE GENOMIC DNA]</scope>
    <source>
        <strain evidence="2 3">AM401</strain>
    </source>
</reference>
<sequence length="512" mass="55901">MTLEEARGELGVAAEAEPDLVRRTYLRMLKTRKPEVDPQGFARLREAYELLKAAHDGTEAPRTSAAPEPVAPATVDAPHASGPLSADARLDTFRARFSTLPSDAPTDAPVLIAREAVESLPEAGEARHWLIKALMASNRKEEATQAFRDAFNQGHPEFLLAFAQTFPQRLTEAEINLLGTTAAHPFLWGLAEELGTSDDWDKAGQAALVALAAIKRHPEHPPPKPTWVLAFLLQLHLNGRPREARALQASYSAWLEAEGLLGAFKEQDEAWVWMLVQELGELDDDVSPGVRKLLAHAVLNGNLENTREQMRAYRRREPERAAHALEQIRARCPSFHAALGESLVPKGPTPGAKRPSPPKKAPGDAKPPAPGTGRSASRYTTYALASVGVLMATMVAVGVMTFGLKSSPEEAQEGPREGNALEARLAVRALCELLPDPGAEDTCAGLSELVDTAEADECPKMGRKYLKMRAVLQEQTAPVPANEPNPAARRARLNEAQYRLVDELRRFCPRYL</sequence>
<comment type="caution">
    <text evidence="2">The sequence shown here is derived from an EMBL/GenBank/DDBJ whole genome shotgun (WGS) entry which is preliminary data.</text>
</comment>
<dbReference type="Proteomes" id="UP000315369">
    <property type="component" value="Unassembled WGS sequence"/>
</dbReference>
<evidence type="ECO:0000313" key="2">
    <source>
        <dbReference type="EMBL" id="TQF11950.1"/>
    </source>
</evidence>
<dbReference type="EMBL" id="VIFM01000162">
    <property type="protein sequence ID" value="TQF11950.1"/>
    <property type="molecule type" value="Genomic_DNA"/>
</dbReference>